<keyword evidence="2" id="KW-0862">Zinc</keyword>
<organism evidence="5 6">
    <name type="scientific">Atractosteus spatula</name>
    <name type="common">Alligator gar</name>
    <name type="synonym">Lepisosteus spatula</name>
    <dbReference type="NCBI Taxonomy" id="7917"/>
    <lineage>
        <taxon>Eukaryota</taxon>
        <taxon>Metazoa</taxon>
        <taxon>Chordata</taxon>
        <taxon>Craniata</taxon>
        <taxon>Vertebrata</taxon>
        <taxon>Euteleostomi</taxon>
        <taxon>Actinopterygii</taxon>
        <taxon>Neopterygii</taxon>
        <taxon>Holostei</taxon>
        <taxon>Semionotiformes</taxon>
        <taxon>Lepisosteidae</taxon>
        <taxon>Atractosteus</taxon>
    </lineage>
</organism>
<keyword evidence="6" id="KW-1185">Reference proteome</keyword>
<keyword evidence="1" id="KW-0539">Nucleus</keyword>
<dbReference type="InterPro" id="IPR000679">
    <property type="entry name" value="Znf_GATA"/>
</dbReference>
<protein>
    <submittedName>
        <fullName evidence="5">ZGLP1 protein</fullName>
    </submittedName>
</protein>
<dbReference type="SUPFAM" id="SSF57716">
    <property type="entry name" value="Glucocorticoid receptor-like (DNA-binding domain)"/>
    <property type="match status" value="1"/>
</dbReference>
<dbReference type="PANTHER" id="PTHR47341:SF1">
    <property type="entry name" value="GATA-TYPE ZINC FINGER PROTEIN 1"/>
    <property type="match status" value="1"/>
</dbReference>
<proteinExistence type="predicted"/>
<dbReference type="GO" id="GO:0005634">
    <property type="term" value="C:nucleus"/>
    <property type="evidence" value="ECO:0007669"/>
    <property type="project" value="TreeGrafter"/>
</dbReference>
<dbReference type="PANTHER" id="PTHR47341">
    <property type="entry name" value="GATA-TYPE ZINC FINGER PROTEIN 1"/>
    <property type="match status" value="1"/>
</dbReference>
<dbReference type="GO" id="GO:0007283">
    <property type="term" value="P:spermatogenesis"/>
    <property type="evidence" value="ECO:0007669"/>
    <property type="project" value="TreeGrafter"/>
</dbReference>
<feature type="domain" description="GATA-type" evidence="4">
    <location>
        <begin position="175"/>
        <end position="210"/>
    </location>
</feature>
<dbReference type="CDD" id="cd00202">
    <property type="entry name" value="ZnF_GATA"/>
    <property type="match status" value="1"/>
</dbReference>
<dbReference type="GO" id="GO:0048599">
    <property type="term" value="P:oocyte development"/>
    <property type="evidence" value="ECO:0007669"/>
    <property type="project" value="TreeGrafter"/>
</dbReference>
<dbReference type="InterPro" id="IPR053116">
    <property type="entry name" value="GATA-type_Znf_Regulator"/>
</dbReference>
<dbReference type="GO" id="GO:0006357">
    <property type="term" value="P:regulation of transcription by RNA polymerase II"/>
    <property type="evidence" value="ECO:0007669"/>
    <property type="project" value="TreeGrafter"/>
</dbReference>
<evidence type="ECO:0000259" key="4">
    <source>
        <dbReference type="PROSITE" id="PS50114"/>
    </source>
</evidence>
<evidence type="ECO:0000256" key="3">
    <source>
        <dbReference type="SAM" id="MobiDB-lite"/>
    </source>
</evidence>
<dbReference type="Pfam" id="PF00320">
    <property type="entry name" value="GATA"/>
    <property type="match status" value="1"/>
</dbReference>
<feature type="non-terminal residue" evidence="5">
    <location>
        <position position="1"/>
    </location>
</feature>
<dbReference type="GO" id="GO:0008270">
    <property type="term" value="F:zinc ion binding"/>
    <property type="evidence" value="ECO:0007669"/>
    <property type="project" value="UniProtKB-KW"/>
</dbReference>
<keyword evidence="2" id="KW-0479">Metal-binding</keyword>
<accession>A0A8J7NWP1</accession>
<comment type="caution">
    <text evidence="5">The sequence shown here is derived from an EMBL/GenBank/DDBJ whole genome shotgun (WGS) entry which is preliminary data.</text>
</comment>
<sequence length="251" mass="28138">MNSNDNLTSKSGVTEALQVSGKSKVRSGTLCNTIYVSVRQAKSPRLAADWAESAVHSISQTPACDTREQLSEKKSSPPLDPRSCGRAPRKQQNPTRSAARYDPNFRGVTMHMEMQLNDRRADQCQLVITPHYRYCAPKSKGSLFVTAGVKLFDGLFDLHGAFRLVSAHFNPTMLLAENKICASCDTRKTPLWRDAEDGTPLCNACGIRYKKYRIRCFHCWHIPKKEGNSNSRCFRCGNALRVAAHRKNSSW</sequence>
<evidence type="ECO:0000256" key="1">
    <source>
        <dbReference type="ARBA" id="ARBA00023242"/>
    </source>
</evidence>
<dbReference type="PRINTS" id="PR00619">
    <property type="entry name" value="GATAZNFINGER"/>
</dbReference>
<gene>
    <name evidence="5" type="primary">Zglp1</name>
    <name evidence="5" type="ORF">GTO95_0004044</name>
</gene>
<feature type="region of interest" description="Disordered" evidence="3">
    <location>
        <begin position="61"/>
        <end position="102"/>
    </location>
</feature>
<dbReference type="GO" id="GO:0043565">
    <property type="term" value="F:sequence-specific DNA binding"/>
    <property type="evidence" value="ECO:0007669"/>
    <property type="project" value="InterPro"/>
</dbReference>
<reference evidence="5" key="1">
    <citation type="journal article" date="2021" name="Cell">
        <title>Tracing the genetic footprints of vertebrate landing in non-teleost ray-finned fishes.</title>
        <authorList>
            <person name="Bi X."/>
            <person name="Wang K."/>
            <person name="Yang L."/>
            <person name="Pan H."/>
            <person name="Jiang H."/>
            <person name="Wei Q."/>
            <person name="Fang M."/>
            <person name="Yu H."/>
            <person name="Zhu C."/>
            <person name="Cai Y."/>
            <person name="He Y."/>
            <person name="Gan X."/>
            <person name="Zeng H."/>
            <person name="Yu D."/>
            <person name="Zhu Y."/>
            <person name="Jiang H."/>
            <person name="Qiu Q."/>
            <person name="Yang H."/>
            <person name="Zhang Y.E."/>
            <person name="Wang W."/>
            <person name="Zhu M."/>
            <person name="He S."/>
            <person name="Zhang G."/>
        </authorList>
    </citation>
    <scope>NUCLEOTIDE SEQUENCE</scope>
    <source>
        <strain evidence="5">Allg_001</strain>
    </source>
</reference>
<dbReference type="AlphaFoldDB" id="A0A8J7NWP1"/>
<feature type="compositionally biased region" description="Basic and acidic residues" evidence="3">
    <location>
        <begin position="65"/>
        <end position="75"/>
    </location>
</feature>
<name>A0A8J7NWP1_ATRSP</name>
<evidence type="ECO:0000313" key="5">
    <source>
        <dbReference type="EMBL" id="MBN3321102.1"/>
    </source>
</evidence>
<evidence type="ECO:0000256" key="2">
    <source>
        <dbReference type="PROSITE-ProRule" id="PRU00094"/>
    </source>
</evidence>
<dbReference type="Gene3D" id="3.30.50.10">
    <property type="entry name" value="Erythroid Transcription Factor GATA-1, subunit A"/>
    <property type="match status" value="1"/>
</dbReference>
<dbReference type="SMART" id="SM00401">
    <property type="entry name" value="ZnF_GATA"/>
    <property type="match status" value="1"/>
</dbReference>
<dbReference type="Proteomes" id="UP000736164">
    <property type="component" value="Unassembled WGS sequence"/>
</dbReference>
<dbReference type="PROSITE" id="PS50114">
    <property type="entry name" value="GATA_ZN_FINGER_2"/>
    <property type="match status" value="1"/>
</dbReference>
<evidence type="ECO:0000313" key="6">
    <source>
        <dbReference type="Proteomes" id="UP000736164"/>
    </source>
</evidence>
<keyword evidence="2" id="KW-0863">Zinc-finger</keyword>
<dbReference type="InterPro" id="IPR013088">
    <property type="entry name" value="Znf_NHR/GATA"/>
</dbReference>
<dbReference type="EMBL" id="JAAWVO010053464">
    <property type="protein sequence ID" value="MBN3321102.1"/>
    <property type="molecule type" value="Genomic_DNA"/>
</dbReference>
<feature type="non-terminal residue" evidence="5">
    <location>
        <position position="251"/>
    </location>
</feature>